<keyword evidence="3" id="KW-0378">Hydrolase</keyword>
<proteinExistence type="predicted"/>
<keyword evidence="3" id="KW-0496">Mitochondrion</keyword>
<dbReference type="GO" id="GO:0004519">
    <property type="term" value="F:endonuclease activity"/>
    <property type="evidence" value="ECO:0007669"/>
    <property type="project" value="UniProtKB-KW"/>
</dbReference>
<feature type="domain" description="Homing endonuclease LAGLIDADG" evidence="2">
    <location>
        <begin position="100"/>
        <end position="210"/>
    </location>
</feature>
<dbReference type="GeneID" id="65338589"/>
<protein>
    <submittedName>
        <fullName evidence="3">LAGLIDADG endonuclease</fullName>
    </submittedName>
</protein>
<keyword evidence="3" id="KW-0540">Nuclease</keyword>
<accession>A0A7T3PCV9</accession>
<dbReference type="SUPFAM" id="SSF55608">
    <property type="entry name" value="Homing endonucleases"/>
    <property type="match status" value="1"/>
</dbReference>
<dbReference type="AlphaFoldDB" id="A0A7T3PCV9"/>
<dbReference type="EMBL" id="MT114157">
    <property type="protein sequence ID" value="QPZ51153.1"/>
    <property type="molecule type" value="Genomic_DNA"/>
</dbReference>
<dbReference type="InterPro" id="IPR004860">
    <property type="entry name" value="LAGLIDADG_dom"/>
</dbReference>
<gene>
    <name evidence="3" type="primary">orf210</name>
</gene>
<name>A0A7T3PCV9_9AGAR</name>
<evidence type="ECO:0000256" key="1">
    <source>
        <dbReference type="ARBA" id="ARBA00002670"/>
    </source>
</evidence>
<dbReference type="InterPro" id="IPR027434">
    <property type="entry name" value="Homing_endonucl"/>
</dbReference>
<dbReference type="RefSeq" id="YP_010130252.1">
    <property type="nucleotide sequence ID" value="NC_056336.1"/>
</dbReference>
<dbReference type="Pfam" id="PF03161">
    <property type="entry name" value="LAGLIDADG_2"/>
    <property type="match status" value="1"/>
</dbReference>
<dbReference type="Gene3D" id="3.10.28.10">
    <property type="entry name" value="Homing endonucleases"/>
    <property type="match status" value="1"/>
</dbReference>
<reference evidence="3" key="1">
    <citation type="journal article" date="2020" name="IMA Fungus">
        <title>The 256 kb mitochondrial genome of Clavaria fumosa is the largest among phylum Basidiomycota and is rich in introns and intronic ORFs.</title>
        <authorList>
            <person name="Wang X."/>
            <person name="Wang Y."/>
            <person name="Yao W."/>
            <person name="Shen J."/>
            <person name="Chen M."/>
            <person name="Gao M."/>
            <person name="Ren J."/>
            <person name="Li Q."/>
            <person name="Liu N."/>
        </authorList>
    </citation>
    <scope>NUCLEOTIDE SEQUENCE</scope>
</reference>
<keyword evidence="3" id="KW-0255">Endonuclease</keyword>
<evidence type="ECO:0000313" key="3">
    <source>
        <dbReference type="EMBL" id="QPZ51153.1"/>
    </source>
</evidence>
<comment type="function">
    <text evidence="1">Mitochondrial DNA endonuclease involved in intron homing.</text>
</comment>
<geneLocation type="mitochondrion" evidence="3"/>
<sequence>MGYENSYQVKILSKQLQLNKNKFYTLSPNTKRFLSKNNKLNLSVFSLSLIKLSIRQFTSIRNKAELNLVKWGTNLTSTVGQGRFTKQVFSMIQLPPNIESVIIGLLLSDGLACFSSPSSKNARLGFEQSLANFGYFWSVFILLSHYCSSYPHLVIRQRAGTTTYSLNFYTRTMPCITEWHKIFYVKNVKEIPANIYNLLTPLALTQMIMG</sequence>
<evidence type="ECO:0000259" key="2">
    <source>
        <dbReference type="Pfam" id="PF03161"/>
    </source>
</evidence>
<organism evidence="3">
    <name type="scientific">Clavaria fumosa</name>
    <dbReference type="NCBI Taxonomy" id="264083"/>
    <lineage>
        <taxon>Eukaryota</taxon>
        <taxon>Fungi</taxon>
        <taxon>Dikarya</taxon>
        <taxon>Basidiomycota</taxon>
        <taxon>Agaricomycotina</taxon>
        <taxon>Agaricomycetes</taxon>
        <taxon>Agaricomycetidae</taxon>
        <taxon>Agaricales</taxon>
        <taxon>Clavariineae</taxon>
        <taxon>Clavariaceae</taxon>
        <taxon>Clavaria</taxon>
    </lineage>
</organism>